<evidence type="ECO:0000256" key="2">
    <source>
        <dbReference type="SAM" id="SignalP"/>
    </source>
</evidence>
<protein>
    <recommendedName>
        <fullName evidence="5">Chromo domain-containing protein</fullName>
    </recommendedName>
</protein>
<evidence type="ECO:0000313" key="3">
    <source>
        <dbReference type="EMBL" id="KAF9067415.1"/>
    </source>
</evidence>
<comment type="caution">
    <text evidence="3">The sequence shown here is derived from an EMBL/GenBank/DDBJ whole genome shotgun (WGS) entry which is preliminary data.</text>
</comment>
<dbReference type="AlphaFoldDB" id="A0A9P5PSZ8"/>
<keyword evidence="2" id="KW-0732">Signal</keyword>
<dbReference type="EMBL" id="JADNRY010000073">
    <property type="protein sequence ID" value="KAF9067415.1"/>
    <property type="molecule type" value="Genomic_DNA"/>
</dbReference>
<sequence length="491" mass="55294">MSLRNFSVISLADLTWAAPASDALKVPDICGYTTLLANSDLPEDWEGGRFHLVEFGLYVVLDGITASTFTGLRLHGGTPPLAPAGAIIPSWAYRWVVVLYPQGATLDGRVNMNICTQTDGTLVQLTPEIKGLSIFKPAVEEDCEGDEDPEETIDGNEINFVEDGHLLMTPQAEIDFLARAFYQILLSQQEKGLNIWLASGLLLQRVLHGSSLQQTRVKSMPEPLYPTSLSRHQQAYLNWLEHRNYRLQIIPSASQSYKPPSKDEIAHAAQQALNVLKFNEENIVANMAKKQKCRAGGGGKHKRPHRLIEDETSEDDNEELSNDEDEPSYQVARFIEHRLSADPKRTYGYEYLVEWVEDGSQSWAHESLIDAGPMYEEYQQSLRIPFMMAVSNDSLIRTTNLLEDSISHREAAEGVSIKDLYQQANRFHAAIETSPLELKTMTIAVHTWELNPSVRHWIMEKQAIHINLIPRYIFLISHLHVCTAGLISLNH</sequence>
<evidence type="ECO:0000313" key="4">
    <source>
        <dbReference type="Proteomes" id="UP000772434"/>
    </source>
</evidence>
<feature type="region of interest" description="Disordered" evidence="1">
    <location>
        <begin position="293"/>
        <end position="327"/>
    </location>
</feature>
<evidence type="ECO:0008006" key="5">
    <source>
        <dbReference type="Google" id="ProtNLM"/>
    </source>
</evidence>
<name>A0A9P5PSZ8_9AGAR</name>
<feature type="compositionally biased region" description="Basic residues" evidence="1">
    <location>
        <begin position="293"/>
        <end position="305"/>
    </location>
</feature>
<dbReference type="Gene3D" id="2.40.50.40">
    <property type="match status" value="1"/>
</dbReference>
<proteinExistence type="predicted"/>
<gene>
    <name evidence="3" type="ORF">BDP27DRAFT_1364875</name>
</gene>
<dbReference type="Proteomes" id="UP000772434">
    <property type="component" value="Unassembled WGS sequence"/>
</dbReference>
<feature type="signal peptide" evidence="2">
    <location>
        <begin position="1"/>
        <end position="17"/>
    </location>
</feature>
<feature type="compositionally biased region" description="Acidic residues" evidence="1">
    <location>
        <begin position="310"/>
        <end position="327"/>
    </location>
</feature>
<feature type="chain" id="PRO_5040198659" description="Chromo domain-containing protein" evidence="2">
    <location>
        <begin position="18"/>
        <end position="491"/>
    </location>
</feature>
<keyword evidence="4" id="KW-1185">Reference proteome</keyword>
<evidence type="ECO:0000256" key="1">
    <source>
        <dbReference type="SAM" id="MobiDB-lite"/>
    </source>
</evidence>
<dbReference type="OrthoDB" id="3061143at2759"/>
<accession>A0A9P5PSZ8</accession>
<reference evidence="3" key="1">
    <citation type="submission" date="2020-11" db="EMBL/GenBank/DDBJ databases">
        <authorList>
            <consortium name="DOE Joint Genome Institute"/>
            <person name="Ahrendt S."/>
            <person name="Riley R."/>
            <person name="Andreopoulos W."/>
            <person name="Labutti K."/>
            <person name="Pangilinan J."/>
            <person name="Ruiz-Duenas F.J."/>
            <person name="Barrasa J.M."/>
            <person name="Sanchez-Garcia M."/>
            <person name="Camarero S."/>
            <person name="Miyauchi S."/>
            <person name="Serrano A."/>
            <person name="Linde D."/>
            <person name="Babiker R."/>
            <person name="Drula E."/>
            <person name="Ayuso-Fernandez I."/>
            <person name="Pacheco R."/>
            <person name="Padilla G."/>
            <person name="Ferreira P."/>
            <person name="Barriuso J."/>
            <person name="Kellner H."/>
            <person name="Castanera R."/>
            <person name="Alfaro M."/>
            <person name="Ramirez L."/>
            <person name="Pisabarro A.G."/>
            <person name="Kuo A."/>
            <person name="Tritt A."/>
            <person name="Lipzen A."/>
            <person name="He G."/>
            <person name="Yan M."/>
            <person name="Ng V."/>
            <person name="Cullen D."/>
            <person name="Martin F."/>
            <person name="Rosso M.-N."/>
            <person name="Henrissat B."/>
            <person name="Hibbett D."/>
            <person name="Martinez A.T."/>
            <person name="Grigoriev I.V."/>
        </authorList>
    </citation>
    <scope>NUCLEOTIDE SEQUENCE</scope>
    <source>
        <strain evidence="3">AH 40177</strain>
    </source>
</reference>
<organism evidence="3 4">
    <name type="scientific">Rhodocollybia butyracea</name>
    <dbReference type="NCBI Taxonomy" id="206335"/>
    <lineage>
        <taxon>Eukaryota</taxon>
        <taxon>Fungi</taxon>
        <taxon>Dikarya</taxon>
        <taxon>Basidiomycota</taxon>
        <taxon>Agaricomycotina</taxon>
        <taxon>Agaricomycetes</taxon>
        <taxon>Agaricomycetidae</taxon>
        <taxon>Agaricales</taxon>
        <taxon>Marasmiineae</taxon>
        <taxon>Omphalotaceae</taxon>
        <taxon>Rhodocollybia</taxon>
    </lineage>
</organism>